<dbReference type="Proteomes" id="UP000830631">
    <property type="component" value="Chromosome"/>
</dbReference>
<dbReference type="InterPro" id="IPR013154">
    <property type="entry name" value="ADH-like_N"/>
</dbReference>
<dbReference type="EMBL" id="CP078078">
    <property type="protein sequence ID" value="UPL17524.1"/>
    <property type="molecule type" value="Genomic_DNA"/>
</dbReference>
<dbReference type="InterPro" id="IPR011032">
    <property type="entry name" value="GroES-like_sf"/>
</dbReference>
<keyword evidence="1" id="KW-0521">NADP</keyword>
<organism evidence="4 5">
    <name type="scientific">Microbacterium aurugineum</name>
    <dbReference type="NCBI Taxonomy" id="2851642"/>
    <lineage>
        <taxon>Bacteria</taxon>
        <taxon>Bacillati</taxon>
        <taxon>Actinomycetota</taxon>
        <taxon>Actinomycetes</taxon>
        <taxon>Micrococcales</taxon>
        <taxon>Microbacteriaceae</taxon>
        <taxon>Microbacterium</taxon>
    </lineage>
</organism>
<dbReference type="PANTHER" id="PTHR48106:SF18">
    <property type="entry name" value="QUINONE OXIDOREDUCTASE PIG3"/>
    <property type="match status" value="1"/>
</dbReference>
<dbReference type="Pfam" id="PF08240">
    <property type="entry name" value="ADH_N"/>
    <property type="match status" value="1"/>
</dbReference>
<dbReference type="RefSeq" id="WP_261812520.1">
    <property type="nucleotide sequence ID" value="NZ_CP078078.1"/>
</dbReference>
<evidence type="ECO:0000313" key="4">
    <source>
        <dbReference type="EMBL" id="UPL17524.1"/>
    </source>
</evidence>
<dbReference type="InterPro" id="IPR036291">
    <property type="entry name" value="NAD(P)-bd_dom_sf"/>
</dbReference>
<dbReference type="Gene3D" id="3.90.180.10">
    <property type="entry name" value="Medium-chain alcohol dehydrogenases, catalytic domain"/>
    <property type="match status" value="1"/>
</dbReference>
<evidence type="ECO:0000259" key="3">
    <source>
        <dbReference type="SMART" id="SM00829"/>
    </source>
</evidence>
<keyword evidence="2" id="KW-0560">Oxidoreductase</keyword>
<dbReference type="CDD" id="cd05289">
    <property type="entry name" value="MDR_like_2"/>
    <property type="match status" value="1"/>
</dbReference>
<proteinExistence type="predicted"/>
<dbReference type="PANTHER" id="PTHR48106">
    <property type="entry name" value="QUINONE OXIDOREDUCTASE PIG3-RELATED"/>
    <property type="match status" value="1"/>
</dbReference>
<feature type="domain" description="Enoyl reductase (ER)" evidence="3">
    <location>
        <begin position="19"/>
        <end position="317"/>
    </location>
</feature>
<reference evidence="4 5" key="1">
    <citation type="submission" date="2021-06" db="EMBL/GenBank/DDBJ databases">
        <title>Genome-based taxonomic framework of Microbacterium strains isolated from marine environment, the description of four new species and reclassification of four preexisting species.</title>
        <authorList>
            <person name="Lee S.D."/>
            <person name="Kim S.-M."/>
            <person name="Byeon Y.-S."/>
            <person name="Yang H.L."/>
            <person name="Kim I.S."/>
        </authorList>
    </citation>
    <scope>NUCLEOTIDE SEQUENCE [LARGE SCALE GENOMIC DNA]</scope>
    <source>
        <strain evidence="4 5">KSW4-10</strain>
    </source>
</reference>
<dbReference type="Pfam" id="PF13602">
    <property type="entry name" value="ADH_zinc_N_2"/>
    <property type="match status" value="1"/>
</dbReference>
<dbReference type="SMART" id="SM00829">
    <property type="entry name" value="PKS_ER"/>
    <property type="match status" value="1"/>
</dbReference>
<dbReference type="SUPFAM" id="SSF50129">
    <property type="entry name" value="GroES-like"/>
    <property type="match status" value="1"/>
</dbReference>
<protein>
    <submittedName>
        <fullName evidence="4">NADP-dependent oxidoreductase</fullName>
    </submittedName>
</protein>
<evidence type="ECO:0000256" key="1">
    <source>
        <dbReference type="ARBA" id="ARBA00022857"/>
    </source>
</evidence>
<keyword evidence="5" id="KW-1185">Reference proteome</keyword>
<dbReference type="InterPro" id="IPR020843">
    <property type="entry name" value="ER"/>
</dbReference>
<dbReference type="Gene3D" id="3.40.50.720">
    <property type="entry name" value="NAD(P)-binding Rossmann-like Domain"/>
    <property type="match status" value="1"/>
</dbReference>
<name>A0ABY4IXP2_9MICO</name>
<accession>A0ABY4IXP2</accession>
<evidence type="ECO:0000256" key="2">
    <source>
        <dbReference type="ARBA" id="ARBA00023002"/>
    </source>
</evidence>
<gene>
    <name evidence="4" type="ORF">KV397_07045</name>
</gene>
<evidence type="ECO:0000313" key="5">
    <source>
        <dbReference type="Proteomes" id="UP000830631"/>
    </source>
</evidence>
<dbReference type="SUPFAM" id="SSF51735">
    <property type="entry name" value="NAD(P)-binding Rossmann-fold domains"/>
    <property type="match status" value="1"/>
</dbReference>
<sequence>MSTSKKLLEARHWVATSWGSPEAWEFTDVSLPPPTAGEVTIRVRAAGVNPADAKHVAAARSDSALPVPIGYEVSGEIIAIGPDTRIGSGTASEGDEVVAFRVRGGYATALTVPAEKVFAKPSTLSHPEAANLLLVGTTAAEMLAVTGATPGETILLHGASGAVGVSVLQQARLRGIRVIGTASENRFDEVTRFGGIPVRYGTGLADRVREVAAGPISAALDAVGTDEAVDVSLALVSAPRRIVTIAAPGRAAAAGFLAIAGSLPASARFRDEVRRELIALAQNGDLVVPLAQTFPLEGAQDAHRLLATGHPGGKLALIPEVSRSREVRS</sequence>